<dbReference type="PANTHER" id="PTHR35332">
    <property type="entry name" value="REGULATION OF ENOLASE PROTEIN 1"/>
    <property type="match status" value="1"/>
</dbReference>
<accession>A0A913Y526</accession>
<dbReference type="OrthoDB" id="42525at2759"/>
<dbReference type="PANTHER" id="PTHR35332:SF2">
    <property type="entry name" value="REGULATION OF ENOLASE PROTEIN 1"/>
    <property type="match status" value="1"/>
</dbReference>
<dbReference type="SUPFAM" id="SSF49899">
    <property type="entry name" value="Concanavalin A-like lectins/glucanases"/>
    <property type="match status" value="1"/>
</dbReference>
<name>A0A913Y526_EXADI</name>
<evidence type="ECO:0000313" key="1">
    <source>
        <dbReference type="EnsemblMetazoa" id="XP_020914243.1"/>
    </source>
</evidence>
<organism evidence="1 2">
    <name type="scientific">Exaiptasia diaphana</name>
    <name type="common">Tropical sea anemone</name>
    <name type="synonym">Aiptasia pulchella</name>
    <dbReference type="NCBI Taxonomy" id="2652724"/>
    <lineage>
        <taxon>Eukaryota</taxon>
        <taxon>Metazoa</taxon>
        <taxon>Cnidaria</taxon>
        <taxon>Anthozoa</taxon>
        <taxon>Hexacorallia</taxon>
        <taxon>Actiniaria</taxon>
        <taxon>Aiptasiidae</taxon>
        <taxon>Exaiptasia</taxon>
    </lineage>
</organism>
<dbReference type="Pfam" id="PF07081">
    <property type="entry name" value="DUF1349"/>
    <property type="match status" value="1"/>
</dbReference>
<evidence type="ECO:0000313" key="2">
    <source>
        <dbReference type="Proteomes" id="UP000887567"/>
    </source>
</evidence>
<dbReference type="AlphaFoldDB" id="A0A913Y526"/>
<dbReference type="KEGG" id="epa:110251833"/>
<evidence type="ECO:0008006" key="3">
    <source>
        <dbReference type="Google" id="ProtNLM"/>
    </source>
</evidence>
<dbReference type="GeneID" id="110251833"/>
<dbReference type="Gene3D" id="2.60.120.200">
    <property type="match status" value="1"/>
</dbReference>
<dbReference type="InterPro" id="IPR009784">
    <property type="entry name" value="DUF1349"/>
</dbReference>
<dbReference type="InterPro" id="IPR013320">
    <property type="entry name" value="ConA-like_dom_sf"/>
</dbReference>
<dbReference type="Proteomes" id="UP000887567">
    <property type="component" value="Unplaced"/>
</dbReference>
<protein>
    <recommendedName>
        <fullName evidence="3">DUF1349 domain-containing protein</fullName>
    </recommendedName>
</protein>
<proteinExistence type="predicted"/>
<reference evidence="1" key="1">
    <citation type="submission" date="2022-11" db="UniProtKB">
        <authorList>
            <consortium name="EnsemblMetazoa"/>
        </authorList>
    </citation>
    <scope>IDENTIFICATION</scope>
</reference>
<sequence>MLNNQNNMASVANVGSEFSIALDFNVTKLGPDFMWFNPPVQYQTRNNGTSGLRVVPRAKTDFWRRTYYKPEIVKDNGHLLHLIVKQDICIIETSFDLTAVNQFDQAGLMIRLGNEKWMKTGLEFVDGRYKLSCVVTNKWSDWSTQDWHESKLSLKIHKIFDDYVIEYKPKSAGDDQWKFMRITHIESTGHPIQIGLYCCAPTTEGMNVVFDKFSITSSDGNYPHKAM</sequence>
<keyword evidence="2" id="KW-1185">Reference proteome</keyword>
<dbReference type="EnsemblMetazoa" id="XM_021058584.2">
    <property type="protein sequence ID" value="XP_020914243.1"/>
    <property type="gene ID" value="LOC110251833"/>
</dbReference>
<dbReference type="RefSeq" id="XP_020914243.1">
    <property type="nucleotide sequence ID" value="XM_021058584.2"/>
</dbReference>
<dbReference type="OMA" id="THYGFIR"/>